<dbReference type="RefSeq" id="WP_212682710.1">
    <property type="nucleotide sequence ID" value="NZ_JAGSPM010000001.1"/>
</dbReference>
<dbReference type="GO" id="GO:0006227">
    <property type="term" value="P:dUDP biosynthetic process"/>
    <property type="evidence" value="ECO:0007669"/>
    <property type="project" value="TreeGrafter"/>
</dbReference>
<comment type="catalytic activity">
    <reaction evidence="10 12">
        <text>dTMP + ATP = dTDP + ADP</text>
        <dbReference type="Rhea" id="RHEA:13517"/>
        <dbReference type="ChEBI" id="CHEBI:30616"/>
        <dbReference type="ChEBI" id="CHEBI:58369"/>
        <dbReference type="ChEBI" id="CHEBI:63528"/>
        <dbReference type="ChEBI" id="CHEBI:456216"/>
        <dbReference type="EC" id="2.7.4.9"/>
    </reaction>
</comment>
<accession>A0A941DAW4</accession>
<keyword evidence="5 12" id="KW-0545">Nucleotide biosynthesis</keyword>
<dbReference type="InterPro" id="IPR027417">
    <property type="entry name" value="P-loop_NTPase"/>
</dbReference>
<evidence type="ECO:0000259" key="13">
    <source>
        <dbReference type="Pfam" id="PF02223"/>
    </source>
</evidence>
<protein>
    <recommendedName>
        <fullName evidence="3 12">Thymidylate kinase</fullName>
        <ecNumber evidence="2 12">2.7.4.9</ecNumber>
    </recommendedName>
    <alternativeName>
        <fullName evidence="9 12">dTMP kinase</fullName>
    </alternativeName>
</protein>
<dbReference type="NCBIfam" id="TIGR00041">
    <property type="entry name" value="DTMP_kinase"/>
    <property type="match status" value="1"/>
</dbReference>
<feature type="domain" description="Thymidylate kinase-like" evidence="13">
    <location>
        <begin position="14"/>
        <end position="199"/>
    </location>
</feature>
<dbReference type="PANTHER" id="PTHR10344">
    <property type="entry name" value="THYMIDYLATE KINASE"/>
    <property type="match status" value="1"/>
</dbReference>
<dbReference type="PANTHER" id="PTHR10344:SF4">
    <property type="entry name" value="UMP-CMP KINASE 2, MITOCHONDRIAL"/>
    <property type="match status" value="1"/>
</dbReference>
<dbReference type="Proteomes" id="UP000680158">
    <property type="component" value="Unassembled WGS sequence"/>
</dbReference>
<sequence length="221" mass="24786">MTNNKSKTGCFISFEGIDGAGKSTHISFVQQILESHGLKVAATREPGGTPLGEALRALLLKESMHLETEALLMFASRREHIAQVIQPALDAGTWVISDRFTDASFAYQGGGRHLSIDKLNALEQWVHPYLQPDLTLLFDVPLEVARARLDATRTLDKFEQEKSDFFNDTRNEYLRRAAEFPARIKVIDSTRSIEEIQQELKQIVDALVANSNANTIVDFRN</sequence>
<evidence type="ECO:0000256" key="3">
    <source>
        <dbReference type="ARBA" id="ARBA00017144"/>
    </source>
</evidence>
<dbReference type="InterPro" id="IPR018094">
    <property type="entry name" value="Thymidylate_kinase"/>
</dbReference>
<dbReference type="GO" id="GO:0004798">
    <property type="term" value="F:dTMP kinase activity"/>
    <property type="evidence" value="ECO:0007669"/>
    <property type="project" value="UniProtKB-UniRule"/>
</dbReference>
<keyword evidence="4 12" id="KW-0808">Transferase</keyword>
<evidence type="ECO:0000256" key="4">
    <source>
        <dbReference type="ARBA" id="ARBA00022679"/>
    </source>
</evidence>
<comment type="similarity">
    <text evidence="1 12">Belongs to the thymidylate kinase family.</text>
</comment>
<evidence type="ECO:0000256" key="1">
    <source>
        <dbReference type="ARBA" id="ARBA00009776"/>
    </source>
</evidence>
<keyword evidence="15" id="KW-1185">Reference proteome</keyword>
<evidence type="ECO:0000256" key="12">
    <source>
        <dbReference type="HAMAP-Rule" id="MF_00165"/>
    </source>
</evidence>
<dbReference type="GO" id="GO:0006233">
    <property type="term" value="P:dTDP biosynthetic process"/>
    <property type="evidence" value="ECO:0007669"/>
    <property type="project" value="InterPro"/>
</dbReference>
<dbReference type="FunFam" id="3.40.50.300:FF:000225">
    <property type="entry name" value="Thymidylate kinase"/>
    <property type="match status" value="1"/>
</dbReference>
<keyword evidence="6 12" id="KW-0547">Nucleotide-binding</keyword>
<dbReference type="SUPFAM" id="SSF52540">
    <property type="entry name" value="P-loop containing nucleoside triphosphate hydrolases"/>
    <property type="match status" value="1"/>
</dbReference>
<dbReference type="GO" id="GO:0006235">
    <property type="term" value="P:dTTP biosynthetic process"/>
    <property type="evidence" value="ECO:0007669"/>
    <property type="project" value="UniProtKB-UniRule"/>
</dbReference>
<gene>
    <name evidence="12" type="primary">tmk</name>
    <name evidence="14" type="ORF">KDM92_01580</name>
</gene>
<evidence type="ECO:0000256" key="10">
    <source>
        <dbReference type="ARBA" id="ARBA00048743"/>
    </source>
</evidence>
<keyword evidence="7 12" id="KW-0418">Kinase</keyword>
<evidence type="ECO:0000313" key="15">
    <source>
        <dbReference type="Proteomes" id="UP000680158"/>
    </source>
</evidence>
<dbReference type="EC" id="2.7.4.9" evidence="2 12"/>
<proteinExistence type="inferred from homology"/>
<dbReference type="Pfam" id="PF02223">
    <property type="entry name" value="Thymidylate_kin"/>
    <property type="match status" value="1"/>
</dbReference>
<feature type="binding site" evidence="12">
    <location>
        <begin position="16"/>
        <end position="23"/>
    </location>
    <ligand>
        <name>ATP</name>
        <dbReference type="ChEBI" id="CHEBI:30616"/>
    </ligand>
</feature>
<dbReference type="GO" id="GO:0005524">
    <property type="term" value="F:ATP binding"/>
    <property type="evidence" value="ECO:0007669"/>
    <property type="project" value="UniProtKB-UniRule"/>
</dbReference>
<reference evidence="14 15" key="1">
    <citation type="submission" date="2021-04" db="EMBL/GenBank/DDBJ databases">
        <title>novel species isolated from subtropical streams in China.</title>
        <authorList>
            <person name="Lu H."/>
        </authorList>
    </citation>
    <scope>NUCLEOTIDE SEQUENCE [LARGE SCALE GENOMIC DNA]</scope>
    <source>
        <strain evidence="14 15">BYS107W</strain>
    </source>
</reference>
<keyword evidence="8 12" id="KW-0067">ATP-binding</keyword>
<evidence type="ECO:0000313" key="14">
    <source>
        <dbReference type="EMBL" id="MBR7745258.1"/>
    </source>
</evidence>
<comment type="function">
    <text evidence="11 12">Phosphorylation of dTMP to form dTDP in both de novo and salvage pathways of dTTP synthesis.</text>
</comment>
<dbReference type="EMBL" id="JAGSPM010000001">
    <property type="protein sequence ID" value="MBR7745258.1"/>
    <property type="molecule type" value="Genomic_DNA"/>
</dbReference>
<evidence type="ECO:0000256" key="2">
    <source>
        <dbReference type="ARBA" id="ARBA00012980"/>
    </source>
</evidence>
<dbReference type="InterPro" id="IPR039430">
    <property type="entry name" value="Thymidylate_kin-like_dom"/>
</dbReference>
<dbReference type="CDD" id="cd01672">
    <property type="entry name" value="TMPK"/>
    <property type="match status" value="1"/>
</dbReference>
<evidence type="ECO:0000256" key="8">
    <source>
        <dbReference type="ARBA" id="ARBA00022840"/>
    </source>
</evidence>
<dbReference type="GO" id="GO:0005829">
    <property type="term" value="C:cytosol"/>
    <property type="evidence" value="ECO:0007669"/>
    <property type="project" value="TreeGrafter"/>
</dbReference>
<organism evidence="14 15">
    <name type="scientific">Undibacterium baiyunense</name>
    <dbReference type="NCBI Taxonomy" id="2828731"/>
    <lineage>
        <taxon>Bacteria</taxon>
        <taxon>Pseudomonadati</taxon>
        <taxon>Pseudomonadota</taxon>
        <taxon>Betaproteobacteria</taxon>
        <taxon>Burkholderiales</taxon>
        <taxon>Oxalobacteraceae</taxon>
        <taxon>Undibacterium</taxon>
    </lineage>
</organism>
<dbReference type="HAMAP" id="MF_00165">
    <property type="entry name" value="Thymidylate_kinase"/>
    <property type="match status" value="1"/>
</dbReference>
<name>A0A941DAW4_9BURK</name>
<dbReference type="Gene3D" id="3.40.50.300">
    <property type="entry name" value="P-loop containing nucleotide triphosphate hydrolases"/>
    <property type="match status" value="1"/>
</dbReference>
<comment type="caution">
    <text evidence="14">The sequence shown here is derived from an EMBL/GenBank/DDBJ whole genome shotgun (WGS) entry which is preliminary data.</text>
</comment>
<evidence type="ECO:0000256" key="6">
    <source>
        <dbReference type="ARBA" id="ARBA00022741"/>
    </source>
</evidence>
<dbReference type="AlphaFoldDB" id="A0A941DAW4"/>
<evidence type="ECO:0000256" key="11">
    <source>
        <dbReference type="ARBA" id="ARBA00057735"/>
    </source>
</evidence>
<evidence type="ECO:0000256" key="9">
    <source>
        <dbReference type="ARBA" id="ARBA00029962"/>
    </source>
</evidence>
<evidence type="ECO:0000256" key="7">
    <source>
        <dbReference type="ARBA" id="ARBA00022777"/>
    </source>
</evidence>
<evidence type="ECO:0000256" key="5">
    <source>
        <dbReference type="ARBA" id="ARBA00022727"/>
    </source>
</evidence>